<comment type="similarity">
    <text evidence="1">Belongs to the thioredoxin family.</text>
</comment>
<dbReference type="PROSITE" id="PS00194">
    <property type="entry name" value="THIOREDOXIN_1"/>
    <property type="match status" value="1"/>
</dbReference>
<reference evidence="9" key="1">
    <citation type="journal article" date="2019" name="Int. J. Syst. Evol. Microbiol.">
        <title>The Global Catalogue of Microorganisms (GCM) 10K type strain sequencing project: providing services to taxonomists for standard genome sequencing and annotation.</title>
        <authorList>
            <consortium name="The Broad Institute Genomics Platform"/>
            <consortium name="The Broad Institute Genome Sequencing Center for Infectious Disease"/>
            <person name="Wu L."/>
            <person name="Ma J."/>
        </authorList>
    </citation>
    <scope>NUCLEOTIDE SEQUENCE [LARGE SCALE GENOMIC DNA]</scope>
    <source>
        <strain evidence="9">JCM 17979</strain>
    </source>
</reference>
<dbReference type="NCBIfam" id="TIGR01068">
    <property type="entry name" value="thioredoxin"/>
    <property type="match status" value="1"/>
</dbReference>
<protein>
    <recommendedName>
        <fullName evidence="6">Thioredoxin</fullName>
    </recommendedName>
</protein>
<keyword evidence="2" id="KW-0813">Transport</keyword>
<dbReference type="InterPro" id="IPR013766">
    <property type="entry name" value="Thioredoxin_domain"/>
</dbReference>
<dbReference type="CDD" id="cd02947">
    <property type="entry name" value="TRX_family"/>
    <property type="match status" value="1"/>
</dbReference>
<dbReference type="Gene3D" id="3.40.30.10">
    <property type="entry name" value="Glutaredoxin"/>
    <property type="match status" value="1"/>
</dbReference>
<keyword evidence="3" id="KW-0249">Electron transport</keyword>
<evidence type="ECO:0000256" key="5">
    <source>
        <dbReference type="ARBA" id="ARBA00023284"/>
    </source>
</evidence>
<dbReference type="PROSITE" id="PS51352">
    <property type="entry name" value="THIOREDOXIN_2"/>
    <property type="match status" value="1"/>
</dbReference>
<dbReference type="PANTHER" id="PTHR45663">
    <property type="entry name" value="GEO12009P1"/>
    <property type="match status" value="1"/>
</dbReference>
<evidence type="ECO:0000256" key="2">
    <source>
        <dbReference type="ARBA" id="ARBA00022448"/>
    </source>
</evidence>
<comment type="caution">
    <text evidence="8">The sequence shown here is derived from an EMBL/GenBank/DDBJ whole genome shotgun (WGS) entry which is preliminary data.</text>
</comment>
<name>A0ABP9B244_9PSEU</name>
<dbReference type="EMBL" id="BAABHO010000016">
    <property type="protein sequence ID" value="GAA4788887.1"/>
    <property type="molecule type" value="Genomic_DNA"/>
</dbReference>
<feature type="domain" description="Thioredoxin" evidence="7">
    <location>
        <begin position="23"/>
        <end position="136"/>
    </location>
</feature>
<dbReference type="PANTHER" id="PTHR45663:SF11">
    <property type="entry name" value="GEO12009P1"/>
    <property type="match status" value="1"/>
</dbReference>
<keyword evidence="5" id="KW-0676">Redox-active center</keyword>
<evidence type="ECO:0000313" key="9">
    <source>
        <dbReference type="Proteomes" id="UP001500928"/>
    </source>
</evidence>
<dbReference type="InterPro" id="IPR017937">
    <property type="entry name" value="Thioredoxin_CS"/>
</dbReference>
<accession>A0ABP9B244</accession>
<dbReference type="Gene3D" id="2.30.30.380">
    <property type="entry name" value="Zn-finger domain of Sec23/24"/>
    <property type="match status" value="1"/>
</dbReference>
<dbReference type="SUPFAM" id="SSF52833">
    <property type="entry name" value="Thioredoxin-like"/>
    <property type="match status" value="1"/>
</dbReference>
<gene>
    <name evidence="8" type="primary">trxA_1</name>
    <name evidence="8" type="ORF">GCM10023200_24370</name>
</gene>
<dbReference type="Pfam" id="PF00085">
    <property type="entry name" value="Thioredoxin"/>
    <property type="match status" value="1"/>
</dbReference>
<evidence type="ECO:0000313" key="8">
    <source>
        <dbReference type="EMBL" id="GAA4788887.1"/>
    </source>
</evidence>
<keyword evidence="4" id="KW-1015">Disulfide bond</keyword>
<evidence type="ECO:0000256" key="1">
    <source>
        <dbReference type="ARBA" id="ARBA00008987"/>
    </source>
</evidence>
<evidence type="ECO:0000256" key="3">
    <source>
        <dbReference type="ARBA" id="ARBA00022982"/>
    </source>
</evidence>
<sequence length="152" mass="16287">MSCPQCGRANRIASSAAGSPRCGHCRAPLPWIVDADDHDFGEVAEAARLPVLVDLWAAWCGPCRMVAPVVERAAREYAGRLKVVKVDVDRAPSIAARYDARSIPTLLLLRSGRVIGRQVGAPPGERLLAWVAAELGRETAERTHGAARVVEG</sequence>
<evidence type="ECO:0000256" key="4">
    <source>
        <dbReference type="ARBA" id="ARBA00023157"/>
    </source>
</evidence>
<evidence type="ECO:0000259" key="7">
    <source>
        <dbReference type="PROSITE" id="PS51352"/>
    </source>
</evidence>
<proteinExistence type="inferred from homology"/>
<dbReference type="InterPro" id="IPR005746">
    <property type="entry name" value="Thioredoxin"/>
</dbReference>
<dbReference type="Proteomes" id="UP001500928">
    <property type="component" value="Unassembled WGS sequence"/>
</dbReference>
<organism evidence="8 9">
    <name type="scientific">Actinomycetospora chlora</name>
    <dbReference type="NCBI Taxonomy" id="663608"/>
    <lineage>
        <taxon>Bacteria</taxon>
        <taxon>Bacillati</taxon>
        <taxon>Actinomycetota</taxon>
        <taxon>Actinomycetes</taxon>
        <taxon>Pseudonocardiales</taxon>
        <taxon>Pseudonocardiaceae</taxon>
        <taxon>Actinomycetospora</taxon>
    </lineage>
</organism>
<dbReference type="PRINTS" id="PR00421">
    <property type="entry name" value="THIOREDOXIN"/>
</dbReference>
<evidence type="ECO:0000256" key="6">
    <source>
        <dbReference type="NCBIfam" id="TIGR01068"/>
    </source>
</evidence>
<keyword evidence="9" id="KW-1185">Reference proteome</keyword>
<dbReference type="InterPro" id="IPR036249">
    <property type="entry name" value="Thioredoxin-like_sf"/>
</dbReference>